<evidence type="ECO:0000313" key="3">
    <source>
        <dbReference type="EnsemblMetazoa" id="XP_019759538.1"/>
    </source>
</evidence>
<sequence length="219" mass="25240">MELNDEQYSRIRDILYDDWGIFELDQLKILFKSHINSKRRFEKIKTLPSLFRVLEKRDILGPGHIESLNRVIQVCAPRNVEINNIISNRTGSNVYGHGMPNSLHSGSPIRMEQPGSPQDFSNYPIAKIANVIGCRIGSDWQELARALRMPEGQIDMLGVSSLSGSHIQLLLNYHYETYGTSWERWRTELQRGLVSVGRKDLSEIIDEILVFHPFNYVSR</sequence>
<gene>
    <name evidence="3" type="primary">109537323</name>
    <name evidence="2" type="ORF">YQE_06092</name>
</gene>
<dbReference type="PROSITE" id="PS50017">
    <property type="entry name" value="DEATH_DOMAIN"/>
    <property type="match status" value="1"/>
</dbReference>
<organism evidence="2">
    <name type="scientific">Dendroctonus ponderosae</name>
    <name type="common">Mountain pine beetle</name>
    <dbReference type="NCBI Taxonomy" id="77166"/>
    <lineage>
        <taxon>Eukaryota</taxon>
        <taxon>Metazoa</taxon>
        <taxon>Ecdysozoa</taxon>
        <taxon>Arthropoda</taxon>
        <taxon>Hexapoda</taxon>
        <taxon>Insecta</taxon>
        <taxon>Pterygota</taxon>
        <taxon>Neoptera</taxon>
        <taxon>Endopterygota</taxon>
        <taxon>Coleoptera</taxon>
        <taxon>Polyphaga</taxon>
        <taxon>Cucujiformia</taxon>
        <taxon>Curculionidae</taxon>
        <taxon>Scolytinae</taxon>
        <taxon>Dendroctonus</taxon>
    </lineage>
</organism>
<dbReference type="GO" id="GO:0007165">
    <property type="term" value="P:signal transduction"/>
    <property type="evidence" value="ECO:0007669"/>
    <property type="project" value="InterPro"/>
</dbReference>
<dbReference type="OrthoDB" id="100767at2759"/>
<dbReference type="EnsemblMetazoa" id="XM_019903980.1">
    <property type="protein sequence ID" value="XP_019759539.1"/>
    <property type="gene ID" value="LOC109537323"/>
</dbReference>
<dbReference type="Proteomes" id="UP000019118">
    <property type="component" value="Unassembled WGS sequence"/>
</dbReference>
<dbReference type="OMA" id="MEEDECH"/>
<dbReference type="EnsemblMetazoa" id="XM_019903979.1">
    <property type="protein sequence ID" value="XP_019759538.1"/>
    <property type="gene ID" value="LOC109537323"/>
</dbReference>
<reference evidence="3" key="2">
    <citation type="submission" date="2024-08" db="UniProtKB">
        <authorList>
            <consortium name="EnsemblMetazoa"/>
        </authorList>
    </citation>
    <scope>IDENTIFICATION</scope>
</reference>
<accession>N6THJ9</accession>
<evidence type="ECO:0000313" key="4">
    <source>
        <dbReference type="Proteomes" id="UP000019118"/>
    </source>
</evidence>
<protein>
    <recommendedName>
        <fullName evidence="1">Death domain-containing protein</fullName>
    </recommendedName>
</protein>
<dbReference type="EMBL" id="KB740948">
    <property type="protein sequence ID" value="ENN77263.1"/>
    <property type="molecule type" value="Genomic_DNA"/>
</dbReference>
<dbReference type="KEGG" id="dpa:109537323"/>
<evidence type="ECO:0000313" key="2">
    <source>
        <dbReference type="EMBL" id="ENN77263.1"/>
    </source>
</evidence>
<dbReference type="Gene3D" id="1.10.533.10">
    <property type="entry name" value="Death Domain, Fas"/>
    <property type="match status" value="2"/>
</dbReference>
<dbReference type="SUPFAM" id="SSF47986">
    <property type="entry name" value="DEATH domain"/>
    <property type="match status" value="2"/>
</dbReference>
<proteinExistence type="predicted"/>
<dbReference type="InterPro" id="IPR011029">
    <property type="entry name" value="DEATH-like_dom_sf"/>
</dbReference>
<keyword evidence="4" id="KW-1185">Reference proteome</keyword>
<feature type="non-terminal residue" evidence="2">
    <location>
        <position position="1"/>
    </location>
</feature>
<feature type="domain" description="Death" evidence="1">
    <location>
        <begin position="125"/>
        <end position="209"/>
    </location>
</feature>
<dbReference type="AlphaFoldDB" id="N6THJ9"/>
<name>N6THJ9_DENPD</name>
<evidence type="ECO:0000259" key="1">
    <source>
        <dbReference type="PROSITE" id="PS50017"/>
    </source>
</evidence>
<reference evidence="2 4" key="1">
    <citation type="journal article" date="2013" name="Genome Biol.">
        <title>Draft genome of the mountain pine beetle, Dendroctonus ponderosae Hopkins, a major forest pest.</title>
        <authorList>
            <person name="Keeling C.I."/>
            <person name="Yuen M.M."/>
            <person name="Liao N.Y."/>
            <person name="Docking T.R."/>
            <person name="Chan S.K."/>
            <person name="Taylor G.A."/>
            <person name="Palmquist D.L."/>
            <person name="Jackman S.D."/>
            <person name="Nguyen A."/>
            <person name="Li M."/>
            <person name="Henderson H."/>
            <person name="Janes J.K."/>
            <person name="Zhao Y."/>
            <person name="Pandoh P."/>
            <person name="Moore R."/>
            <person name="Sperling F.A."/>
            <person name="Huber D.P."/>
            <person name="Birol I."/>
            <person name="Jones S.J."/>
            <person name="Bohlmann J."/>
        </authorList>
    </citation>
    <scope>NUCLEOTIDE SEQUENCE</scope>
</reference>
<dbReference type="InterPro" id="IPR000488">
    <property type="entry name" value="Death_dom"/>
</dbReference>
<dbReference type="HOGENOM" id="CLU_1262703_0_0_1"/>
<dbReference type="CDD" id="cd01670">
    <property type="entry name" value="Death"/>
    <property type="match status" value="1"/>
</dbReference>
<dbReference type="EnsemblMetazoa" id="XM_019903981.1">
    <property type="protein sequence ID" value="XP_019759540.1"/>
    <property type="gene ID" value="LOC109537323"/>
</dbReference>